<dbReference type="GeneID" id="25728703"/>
<comment type="similarity">
    <text evidence="1">Belongs to the CutA family.</text>
</comment>
<evidence type="ECO:0000313" key="2">
    <source>
        <dbReference type="EMBL" id="KIY96521.1"/>
    </source>
</evidence>
<gene>
    <name evidence="2" type="ORF">MNEG_11440</name>
</gene>
<dbReference type="GO" id="GO:0010038">
    <property type="term" value="P:response to metal ion"/>
    <property type="evidence" value="ECO:0007669"/>
    <property type="project" value="InterPro"/>
</dbReference>
<dbReference type="InterPro" id="IPR004323">
    <property type="entry name" value="Ion_tolerance_CutA"/>
</dbReference>
<dbReference type="Gene3D" id="3.30.70.120">
    <property type="match status" value="1"/>
</dbReference>
<dbReference type="SUPFAM" id="SSF54913">
    <property type="entry name" value="GlnB-like"/>
    <property type="match status" value="1"/>
</dbReference>
<dbReference type="EMBL" id="KK102963">
    <property type="protein sequence ID" value="KIY96521.1"/>
    <property type="molecule type" value="Genomic_DNA"/>
</dbReference>
<proteinExistence type="inferred from homology"/>
<name>A0A0D2M5J5_9CHLO</name>
<dbReference type="STRING" id="145388.A0A0D2M5J5"/>
<keyword evidence="3" id="KW-1185">Reference proteome</keyword>
<dbReference type="InterPro" id="IPR011322">
    <property type="entry name" value="N-reg_PII-like_a/b"/>
</dbReference>
<protein>
    <submittedName>
        <fullName evidence="2">Periplasmic divalent cation tolerance protein</fullName>
    </submittedName>
</protein>
<reference evidence="2 3" key="1">
    <citation type="journal article" date="2013" name="BMC Genomics">
        <title>Reconstruction of the lipid metabolism for the microalga Monoraphidium neglectum from its genome sequence reveals characteristics suitable for biofuel production.</title>
        <authorList>
            <person name="Bogen C."/>
            <person name="Al-Dilaimi A."/>
            <person name="Albersmeier A."/>
            <person name="Wichmann J."/>
            <person name="Grundmann M."/>
            <person name="Rupp O."/>
            <person name="Lauersen K.J."/>
            <person name="Blifernez-Klassen O."/>
            <person name="Kalinowski J."/>
            <person name="Goesmann A."/>
            <person name="Mussgnug J.H."/>
            <person name="Kruse O."/>
        </authorList>
    </citation>
    <scope>NUCLEOTIDE SEQUENCE [LARGE SCALE GENOMIC DNA]</scope>
    <source>
        <strain evidence="2 3">SAG 48.87</strain>
    </source>
</reference>
<organism evidence="2 3">
    <name type="scientific">Monoraphidium neglectum</name>
    <dbReference type="NCBI Taxonomy" id="145388"/>
    <lineage>
        <taxon>Eukaryota</taxon>
        <taxon>Viridiplantae</taxon>
        <taxon>Chlorophyta</taxon>
        <taxon>core chlorophytes</taxon>
        <taxon>Chlorophyceae</taxon>
        <taxon>CS clade</taxon>
        <taxon>Sphaeropleales</taxon>
        <taxon>Selenastraceae</taxon>
        <taxon>Monoraphidium</taxon>
    </lineage>
</organism>
<dbReference type="OrthoDB" id="2017693at2759"/>
<sequence length="138" mass="14476">MSGASAAAGAGVSGTGDSPTGAIMVYVTVPDQKTADHLSDALVSSHLAACVNVIPGLTSVYWWEGKVNRDSELLLVIKTKGSLLGELTQQVKRLHPYDEPEVVALPIQGGSASYLNWLHDSVAAPDLERLKGIEKLPG</sequence>
<accession>A0A0D2M5J5</accession>
<dbReference type="RefSeq" id="XP_013895541.1">
    <property type="nucleotide sequence ID" value="XM_014040087.1"/>
</dbReference>
<dbReference type="AlphaFoldDB" id="A0A0D2M5J5"/>
<evidence type="ECO:0000256" key="1">
    <source>
        <dbReference type="ARBA" id="ARBA00010169"/>
    </source>
</evidence>
<dbReference type="Pfam" id="PF03091">
    <property type="entry name" value="CutA1"/>
    <property type="match status" value="1"/>
</dbReference>
<dbReference type="GO" id="GO:0005507">
    <property type="term" value="F:copper ion binding"/>
    <property type="evidence" value="ECO:0007669"/>
    <property type="project" value="TreeGrafter"/>
</dbReference>
<dbReference type="PANTHER" id="PTHR23419">
    <property type="entry name" value="DIVALENT CATION TOLERANCE CUTA-RELATED"/>
    <property type="match status" value="1"/>
</dbReference>
<dbReference type="Proteomes" id="UP000054498">
    <property type="component" value="Unassembled WGS sequence"/>
</dbReference>
<dbReference type="PANTHER" id="PTHR23419:SF8">
    <property type="entry name" value="FI09726P"/>
    <property type="match status" value="1"/>
</dbReference>
<dbReference type="KEGG" id="mng:MNEG_11440"/>
<dbReference type="InterPro" id="IPR015867">
    <property type="entry name" value="N-reg_PII/ATP_PRibTrfase_C"/>
</dbReference>
<evidence type="ECO:0000313" key="3">
    <source>
        <dbReference type="Proteomes" id="UP000054498"/>
    </source>
</evidence>